<dbReference type="Pfam" id="PF00583">
    <property type="entry name" value="Acetyltransf_1"/>
    <property type="match status" value="1"/>
</dbReference>
<dbReference type="RefSeq" id="WP_138749678.1">
    <property type="nucleotide sequence ID" value="NZ_VCLB01000009.1"/>
</dbReference>
<gene>
    <name evidence="4" type="ORF">FF124_17030</name>
</gene>
<dbReference type="PANTHER" id="PTHR43877">
    <property type="entry name" value="AMINOALKYLPHOSPHONATE N-ACETYLTRANSFERASE-RELATED-RELATED"/>
    <property type="match status" value="1"/>
</dbReference>
<dbReference type="EMBL" id="VCLB01000009">
    <property type="protein sequence ID" value="TNB46690.1"/>
    <property type="molecule type" value="Genomic_DNA"/>
</dbReference>
<evidence type="ECO:0000256" key="1">
    <source>
        <dbReference type="ARBA" id="ARBA00022679"/>
    </source>
</evidence>
<keyword evidence="1 4" id="KW-0808">Transferase</keyword>
<evidence type="ECO:0000259" key="3">
    <source>
        <dbReference type="PROSITE" id="PS51186"/>
    </source>
</evidence>
<dbReference type="GO" id="GO:0016747">
    <property type="term" value="F:acyltransferase activity, transferring groups other than amino-acyl groups"/>
    <property type="evidence" value="ECO:0007669"/>
    <property type="project" value="InterPro"/>
</dbReference>
<reference evidence="4 5" key="1">
    <citation type="submission" date="2019-06" db="EMBL/GenBank/DDBJ databases">
        <title>Martelella lutilitoris sp. nov., isolated from a tidal mudflat.</title>
        <authorList>
            <person name="Kim Y.-J."/>
        </authorList>
    </citation>
    <scope>NUCLEOTIDE SEQUENCE [LARGE SCALE GENOMIC DNA]</scope>
    <source>
        <strain evidence="4 5">GH2-6</strain>
    </source>
</reference>
<dbReference type="PROSITE" id="PS51186">
    <property type="entry name" value="GNAT"/>
    <property type="match status" value="1"/>
</dbReference>
<dbReference type="AlphaFoldDB" id="A0A5C4JMY0"/>
<name>A0A5C4JMY0_9HYPH</name>
<comment type="caution">
    <text evidence="4">The sequence shown here is derived from an EMBL/GenBank/DDBJ whole genome shotgun (WGS) entry which is preliminary data.</text>
</comment>
<keyword evidence="5" id="KW-1185">Reference proteome</keyword>
<dbReference type="PANTHER" id="PTHR43877:SF2">
    <property type="entry name" value="AMINOALKYLPHOSPHONATE N-ACETYLTRANSFERASE-RELATED"/>
    <property type="match status" value="1"/>
</dbReference>
<proteinExistence type="predicted"/>
<evidence type="ECO:0000256" key="2">
    <source>
        <dbReference type="ARBA" id="ARBA00023315"/>
    </source>
</evidence>
<protein>
    <submittedName>
        <fullName evidence="4">GNAT family N-acetyltransferase</fullName>
    </submittedName>
</protein>
<organism evidence="4 5">
    <name type="scientific">Martelella lutilitoris</name>
    <dbReference type="NCBI Taxonomy" id="2583532"/>
    <lineage>
        <taxon>Bacteria</taxon>
        <taxon>Pseudomonadati</taxon>
        <taxon>Pseudomonadota</taxon>
        <taxon>Alphaproteobacteria</taxon>
        <taxon>Hyphomicrobiales</taxon>
        <taxon>Aurantimonadaceae</taxon>
        <taxon>Martelella</taxon>
    </lineage>
</organism>
<dbReference type="OrthoDB" id="9787920at2"/>
<evidence type="ECO:0000313" key="5">
    <source>
        <dbReference type="Proteomes" id="UP000307874"/>
    </source>
</evidence>
<dbReference type="InterPro" id="IPR016181">
    <property type="entry name" value="Acyl_CoA_acyltransferase"/>
</dbReference>
<dbReference type="InterPro" id="IPR050832">
    <property type="entry name" value="Bact_Acetyltransf"/>
</dbReference>
<dbReference type="SUPFAM" id="SSF55729">
    <property type="entry name" value="Acyl-CoA N-acyltransferases (Nat)"/>
    <property type="match status" value="1"/>
</dbReference>
<accession>A0A5C4JMY0</accession>
<feature type="domain" description="N-acetyltransferase" evidence="3">
    <location>
        <begin position="1"/>
        <end position="138"/>
    </location>
</feature>
<evidence type="ECO:0000313" key="4">
    <source>
        <dbReference type="EMBL" id="TNB46690.1"/>
    </source>
</evidence>
<dbReference type="InterPro" id="IPR000182">
    <property type="entry name" value="GNAT_dom"/>
</dbReference>
<dbReference type="Gene3D" id="3.40.630.30">
    <property type="match status" value="1"/>
</dbReference>
<keyword evidence="2" id="KW-0012">Acyltransferase</keyword>
<dbReference type="Proteomes" id="UP000307874">
    <property type="component" value="Unassembled WGS sequence"/>
</dbReference>
<sequence>MDITVTADPDQDDIARVDQNLSEFNDDDVGPAERTPLSVFVRDADGLVIAGINALTAWGWLYVQRLWVGEDARGQGVAGRMLAAAEEEALARGCHSAFIDTFNPVALKAYQRAGYVEFGRMQNFVAGRDRIFLQKKLQGPE</sequence>